<feature type="compositionally biased region" description="Polar residues" evidence="6">
    <location>
        <begin position="1265"/>
        <end position="1280"/>
    </location>
</feature>
<dbReference type="SUPFAM" id="SSF49562">
    <property type="entry name" value="C2 domain (Calcium/lipid-binding domain, CaLB)"/>
    <property type="match status" value="1"/>
</dbReference>
<feature type="region of interest" description="Disordered" evidence="6">
    <location>
        <begin position="621"/>
        <end position="643"/>
    </location>
</feature>
<evidence type="ECO:0008006" key="11">
    <source>
        <dbReference type="Google" id="ProtNLM"/>
    </source>
</evidence>
<feature type="domain" description="C2" evidence="7">
    <location>
        <begin position="234"/>
        <end position="351"/>
    </location>
</feature>
<feature type="compositionally biased region" description="Low complexity" evidence="6">
    <location>
        <begin position="723"/>
        <end position="735"/>
    </location>
</feature>
<feature type="region of interest" description="Disordered" evidence="6">
    <location>
        <begin position="801"/>
        <end position="959"/>
    </location>
</feature>
<organism evidence="9 10">
    <name type="scientific">Marchantia polymorpha subsp. ruderalis</name>
    <dbReference type="NCBI Taxonomy" id="1480154"/>
    <lineage>
        <taxon>Eukaryota</taxon>
        <taxon>Viridiplantae</taxon>
        <taxon>Streptophyta</taxon>
        <taxon>Embryophyta</taxon>
        <taxon>Marchantiophyta</taxon>
        <taxon>Marchantiopsida</taxon>
        <taxon>Marchantiidae</taxon>
        <taxon>Marchantiales</taxon>
        <taxon>Marchantiaceae</taxon>
        <taxon>Marchantia</taxon>
    </lineage>
</organism>
<evidence type="ECO:0000256" key="2">
    <source>
        <dbReference type="ARBA" id="ARBA00022448"/>
    </source>
</evidence>
<keyword evidence="5" id="KW-0472">Membrane</keyword>
<feature type="compositionally biased region" description="Polar residues" evidence="6">
    <location>
        <begin position="1484"/>
        <end position="1502"/>
    </location>
</feature>
<feature type="domain" description="SMP-LTD" evidence="8">
    <location>
        <begin position="18"/>
        <end position="212"/>
    </location>
</feature>
<feature type="compositionally biased region" description="Basic and acidic residues" evidence="6">
    <location>
        <begin position="1471"/>
        <end position="1483"/>
    </location>
</feature>
<feature type="region of interest" description="Disordered" evidence="6">
    <location>
        <begin position="669"/>
        <end position="735"/>
    </location>
</feature>
<feature type="region of interest" description="Disordered" evidence="6">
    <location>
        <begin position="1241"/>
        <end position="1280"/>
    </location>
</feature>
<protein>
    <recommendedName>
        <fullName evidence="11">C2 domain-containing protein</fullName>
    </recommendedName>
</protein>
<dbReference type="Gene3D" id="2.60.40.150">
    <property type="entry name" value="C2 domain"/>
    <property type="match status" value="1"/>
</dbReference>
<dbReference type="InterPro" id="IPR035892">
    <property type="entry name" value="C2_domain_sf"/>
</dbReference>
<keyword evidence="2" id="KW-0813">Transport</keyword>
<evidence type="ECO:0000259" key="7">
    <source>
        <dbReference type="PROSITE" id="PS50004"/>
    </source>
</evidence>
<dbReference type="SMART" id="SM00239">
    <property type="entry name" value="C2"/>
    <property type="match status" value="1"/>
</dbReference>
<keyword evidence="4" id="KW-0446">Lipid-binding</keyword>
<dbReference type="Proteomes" id="UP000077202">
    <property type="component" value="Unassembled WGS sequence"/>
</dbReference>
<comment type="subcellular location">
    <subcellularLocation>
        <location evidence="1">Membrane</location>
    </subcellularLocation>
</comment>
<feature type="region of interest" description="Disordered" evidence="6">
    <location>
        <begin position="1119"/>
        <end position="1181"/>
    </location>
</feature>
<feature type="compositionally biased region" description="Basic and acidic residues" evidence="6">
    <location>
        <begin position="1133"/>
        <end position="1154"/>
    </location>
</feature>
<accession>A0A176VDZ0</accession>
<dbReference type="GO" id="GO:0008289">
    <property type="term" value="F:lipid binding"/>
    <property type="evidence" value="ECO:0007669"/>
    <property type="project" value="UniProtKB-KW"/>
</dbReference>
<feature type="region of interest" description="Disordered" evidence="6">
    <location>
        <begin position="377"/>
        <end position="412"/>
    </location>
</feature>
<evidence type="ECO:0000313" key="10">
    <source>
        <dbReference type="Proteomes" id="UP000077202"/>
    </source>
</evidence>
<feature type="compositionally biased region" description="Pro residues" evidence="6">
    <location>
        <begin position="885"/>
        <end position="896"/>
    </location>
</feature>
<evidence type="ECO:0000256" key="1">
    <source>
        <dbReference type="ARBA" id="ARBA00004370"/>
    </source>
</evidence>
<evidence type="ECO:0000256" key="4">
    <source>
        <dbReference type="ARBA" id="ARBA00023121"/>
    </source>
</evidence>
<comment type="caution">
    <text evidence="9">The sequence shown here is derived from an EMBL/GenBank/DDBJ whole genome shotgun (WGS) entry which is preliminary data.</text>
</comment>
<dbReference type="InterPro" id="IPR000008">
    <property type="entry name" value="C2_dom"/>
</dbReference>
<feature type="compositionally biased region" description="Polar residues" evidence="6">
    <location>
        <begin position="377"/>
        <end position="393"/>
    </location>
</feature>
<dbReference type="GO" id="GO:0006869">
    <property type="term" value="P:lipid transport"/>
    <property type="evidence" value="ECO:0007669"/>
    <property type="project" value="UniProtKB-KW"/>
</dbReference>
<dbReference type="CDD" id="cd00030">
    <property type="entry name" value="C2"/>
    <property type="match status" value="1"/>
</dbReference>
<dbReference type="InterPro" id="IPR052847">
    <property type="entry name" value="Ext_Synaptotagmin/KAHRP-like"/>
</dbReference>
<dbReference type="GO" id="GO:0016020">
    <property type="term" value="C:membrane"/>
    <property type="evidence" value="ECO:0007669"/>
    <property type="project" value="UniProtKB-SubCell"/>
</dbReference>
<dbReference type="Pfam" id="PF25669">
    <property type="entry name" value="SMP_MUG190-like"/>
    <property type="match status" value="1"/>
</dbReference>
<feature type="compositionally biased region" description="Polar residues" evidence="6">
    <location>
        <begin position="1120"/>
        <end position="1132"/>
    </location>
</feature>
<dbReference type="EMBL" id="LVLJ01003949">
    <property type="protein sequence ID" value="OAE19020.1"/>
    <property type="molecule type" value="Genomic_DNA"/>
</dbReference>
<dbReference type="Pfam" id="PF00168">
    <property type="entry name" value="C2"/>
    <property type="match status" value="1"/>
</dbReference>
<feature type="compositionally biased region" description="Polar residues" evidence="6">
    <location>
        <begin position="806"/>
        <end position="822"/>
    </location>
</feature>
<feature type="compositionally biased region" description="Polar residues" evidence="6">
    <location>
        <begin position="1444"/>
        <end position="1454"/>
    </location>
</feature>
<feature type="compositionally biased region" description="Basic and acidic residues" evidence="6">
    <location>
        <begin position="622"/>
        <end position="631"/>
    </location>
</feature>
<keyword evidence="10" id="KW-1185">Reference proteome</keyword>
<dbReference type="PROSITE" id="PS50004">
    <property type="entry name" value="C2"/>
    <property type="match status" value="1"/>
</dbReference>
<feature type="region of interest" description="Disordered" evidence="6">
    <location>
        <begin position="1296"/>
        <end position="1521"/>
    </location>
</feature>
<name>A0A176VDZ0_MARPO</name>
<evidence type="ECO:0000256" key="5">
    <source>
        <dbReference type="ARBA" id="ARBA00023136"/>
    </source>
</evidence>
<feature type="compositionally biased region" description="Basic and acidic residues" evidence="6">
    <location>
        <begin position="929"/>
        <end position="950"/>
    </location>
</feature>
<proteinExistence type="predicted"/>
<dbReference type="CDD" id="cd21669">
    <property type="entry name" value="SMP_SF"/>
    <property type="match status" value="1"/>
</dbReference>
<evidence type="ECO:0000256" key="3">
    <source>
        <dbReference type="ARBA" id="ARBA00023055"/>
    </source>
</evidence>
<sequence length="1548" mass="166182">MKGNSTTGSGYCFQLLSDAETARWLNSSVEAVWPIFMEKFASQRFLMPIAPWFLEKYKPGITKKVVLEKICLGRNPPVFTMLRCGRNPTDGDHLVLEMGMMFVAAGDMSAVIAVEMKKRVGFGIWTSLNISNVQIEGKLRVGVRFTSGWPVVERLRVSFSEAPILQMTAKPIFNYGIDVTDLPGVAGWVDKMIADALEQSLVEPNMLVVDVKNLVGSMMSVSAMVQPTSGAGLDSPGDCFSVMNPKLPQVGTLRVEIIDGKKMKPSDPNGKADPYVKLQLGSTKYTTSIKHKTLQPAWHETFEFPIHSWDQPNKLLLRVLDKDRFGHDDNMGFAEIDCQSFHDEQRHEMELILDKVKTGQLRVAIVYIPGAEKDSTVLDTPQSFNPEIDSSSVGRKLKSSDPFKGAPDSQTQVHDEEISETDEEECSVKCDTQIVDVGYGKPGAVSIVTPGKGEVKEATSSERLRRRRKLAVKKAEKMAHNLAHPSSPSGVADESRRSRLKTFFGVKGKHPSSSDSSGELVVIAHSDRGTVVQTTVEVNGEVCNVDKSGHIVPSSGELLQGSDEALDEVASHKGGRNKVQKIIHKIGRKATNVTSAIAKMRSPSGKKLSPSGKNLEEQLAIKGHDETHDVAKTPTTGEPTGDKKVILQHESPSNTQAQSMTVTVAETGDETDISEAETGKCHRSRDSFSPSARSDTPDQHFPSNGHPDPPREDDNVQAKSIPTSTSAAAEESSLDTATIAAPDLSLGSKNSALEDDIFMSLRTKDDHNDDGLDIDNRVVLPSCEELGKDCHTTVISSRLVSEGTAEGNSDSTSLAPADNQTEVELHPAAPQRSGEERPVGNSPAHTSLANQSTDHTHISEENTPLHSPSDPGYVDTAFTTDTTPSTPPTRPPPPSPELGGSTSKDPLRFPYAAPGLEMSEAPPRPGKLRRAEGIRDPNHCRSQPAEKRSQAPDVFPAPTVEDTRVIQHGTTTGTVTLASSGEKVLLDEPTDPGKSPGGEQGEDLMPTVYGSRNSSGEYDYLVSESLAIGNYPCAEKSPLAIEPATASERASASEPCTSKLRANNGDVGRAGTHQNASSLPSPKPYPHTGRRGALRFAHSIGSSSAKSFFSRIHEILEGSTGRSLSSKELTTPSEDHEPSRAKPPNQHDHEEESSKTAAHMADASTSPVLEEELKTGDGKLTASAECSSAKMLLSRSNCLSRQSSYSPASSFEDFAPAKDGSSISVEAKCCADEHSSRIRHPVDITLDKSSSVKHHDRESHALPLSENTSSPRKNLGSSSHTALYSELSGFQEAIGGSSASATDAPPLHVAVQEALDSTDGGEQHRDIGNTSARHLLCRTKGFRQPGDAGSVPHPDSAPITETSPGADWTGNGRLKGRAQAELKEAGEVENPPLVEYSTDSSTSSIEIKYESPRPSGLPAARAASAHENPTVISTEPSREGEISVPTTCECSSVQDHFRCSDPPSPSPSSFRRSDQERFLDPSSRRPNTQDGGGSTSAKSFFSRTKGFRQPSGHGRSLSATHIAEVPEAAVASWEQKSTLGTGTMPQSP</sequence>
<dbReference type="InterPro" id="IPR031468">
    <property type="entry name" value="SMP_LBD"/>
</dbReference>
<evidence type="ECO:0000259" key="8">
    <source>
        <dbReference type="PROSITE" id="PS51847"/>
    </source>
</evidence>
<reference evidence="9" key="1">
    <citation type="submission" date="2016-03" db="EMBL/GenBank/DDBJ databases">
        <title>Mechanisms controlling the formation of the plant cell surface in tip-growing cells are functionally conserved among land plants.</title>
        <authorList>
            <person name="Honkanen S."/>
            <person name="Jones V.A."/>
            <person name="Morieri G."/>
            <person name="Champion C."/>
            <person name="Hetherington A.J."/>
            <person name="Kelly S."/>
            <person name="Saint-Marcoux D."/>
            <person name="Proust H."/>
            <person name="Prescott H."/>
            <person name="Dolan L."/>
        </authorList>
    </citation>
    <scope>NUCLEOTIDE SEQUENCE [LARGE SCALE GENOMIC DNA]</scope>
    <source>
        <tissue evidence="9">Whole gametophyte</tissue>
    </source>
</reference>
<evidence type="ECO:0000313" key="9">
    <source>
        <dbReference type="EMBL" id="OAE19020.1"/>
    </source>
</evidence>
<dbReference type="PANTHER" id="PTHR47042">
    <property type="entry name" value="C2 DOMAIN-CONTAINING PROTEIN-LIKE"/>
    <property type="match status" value="1"/>
</dbReference>
<dbReference type="PROSITE" id="PS51847">
    <property type="entry name" value="SMP"/>
    <property type="match status" value="1"/>
</dbReference>
<keyword evidence="3" id="KW-0445">Lipid transport</keyword>
<evidence type="ECO:0000256" key="6">
    <source>
        <dbReference type="SAM" id="MobiDB-lite"/>
    </source>
</evidence>
<feature type="compositionally biased region" description="Polar residues" evidence="6">
    <location>
        <begin position="843"/>
        <end position="853"/>
    </location>
</feature>
<feature type="region of interest" description="Disordered" evidence="6">
    <location>
        <begin position="1044"/>
        <end position="1097"/>
    </location>
</feature>
<feature type="region of interest" description="Disordered" evidence="6">
    <location>
        <begin position="980"/>
        <end position="1011"/>
    </location>
</feature>
<feature type="compositionally biased region" description="Basic and acidic residues" evidence="6">
    <location>
        <begin position="677"/>
        <end position="686"/>
    </location>
</feature>
<gene>
    <name evidence="9" type="ORF">AXG93_2839s1160</name>
</gene>
<dbReference type="PANTHER" id="PTHR47042:SF4">
    <property type="entry name" value="OS02G0313700 PROTEIN"/>
    <property type="match status" value="1"/>
</dbReference>